<dbReference type="AlphaFoldDB" id="A0A3B0Y3L2"/>
<evidence type="ECO:0000256" key="1">
    <source>
        <dbReference type="ARBA" id="ARBA00022741"/>
    </source>
</evidence>
<name>A0A3B0Y3L2_9ZZZZ</name>
<feature type="non-terminal residue" evidence="3">
    <location>
        <position position="327"/>
    </location>
</feature>
<keyword evidence="2" id="KW-0067">ATP-binding</keyword>
<dbReference type="PANTHER" id="PTHR19375">
    <property type="entry name" value="HEAT SHOCK PROTEIN 70KDA"/>
    <property type="match status" value="1"/>
</dbReference>
<keyword evidence="1" id="KW-0547">Nucleotide-binding</keyword>
<accession>A0A3B0Y3L2</accession>
<dbReference type="SUPFAM" id="SSF53067">
    <property type="entry name" value="Actin-like ATPase domain"/>
    <property type="match status" value="2"/>
</dbReference>
<evidence type="ECO:0000256" key="2">
    <source>
        <dbReference type="ARBA" id="ARBA00022840"/>
    </source>
</evidence>
<dbReference type="PROSITE" id="PS00329">
    <property type="entry name" value="HSP70_2"/>
    <property type="match status" value="1"/>
</dbReference>
<evidence type="ECO:0000313" key="3">
    <source>
        <dbReference type="EMBL" id="VAW71003.1"/>
    </source>
</evidence>
<organism evidence="3">
    <name type="scientific">hydrothermal vent metagenome</name>
    <dbReference type="NCBI Taxonomy" id="652676"/>
    <lineage>
        <taxon>unclassified sequences</taxon>
        <taxon>metagenomes</taxon>
        <taxon>ecological metagenomes</taxon>
    </lineage>
</organism>
<protein>
    <submittedName>
        <fullName evidence="3">Chaperone protein DnaK</fullName>
    </submittedName>
</protein>
<dbReference type="InterPro" id="IPR018181">
    <property type="entry name" value="Heat_shock_70_CS"/>
</dbReference>
<dbReference type="FunFam" id="3.90.640.10:FF:000003">
    <property type="entry name" value="Molecular chaperone DnaK"/>
    <property type="match status" value="1"/>
</dbReference>
<dbReference type="Gene3D" id="3.30.420.40">
    <property type="match status" value="2"/>
</dbReference>
<dbReference type="EMBL" id="UOFJ01000563">
    <property type="protein sequence ID" value="VAW71003.1"/>
    <property type="molecule type" value="Genomic_DNA"/>
</dbReference>
<dbReference type="InterPro" id="IPR043129">
    <property type="entry name" value="ATPase_NBD"/>
</dbReference>
<sequence length="327" mass="35958">MNSDTKYLGIDLGTTNSAVAIFVDGEVKTLLNTRGEVNTPSVVRVTPNAIVVGSKAKKHLHSDFANTFKEFKRLMGTESLSKADRNGHCWSAQALSAELLKSLRTLADEQAQCNFDKVVITVPALFELPQSKATAEAARMAGFDKVELLPEPVASGLAAGWSNECSDTAWLVYDLGGGTFDASLLESRDGLLRVVGHDGDNFLGGRDIDSTIVSWIKEQLQEKHSLSLLPEHNDYKQAIRHLEDAAETAKIRLSSTTQSVIELEFEYDDEDYEFDLGFSRETLKTLCAPLIQRSIDICKRLLKTQGLDLEHLQRVVLVGGPAHMPLI</sequence>
<dbReference type="Gene3D" id="3.90.640.10">
    <property type="entry name" value="Actin, Chain A, domain 4"/>
    <property type="match status" value="1"/>
</dbReference>
<dbReference type="CDD" id="cd24029">
    <property type="entry name" value="ASKHA_NBD_HSP70_DnaK_HscA_HscC"/>
    <property type="match status" value="1"/>
</dbReference>
<reference evidence="3" key="1">
    <citation type="submission" date="2018-06" db="EMBL/GenBank/DDBJ databases">
        <authorList>
            <person name="Zhirakovskaya E."/>
        </authorList>
    </citation>
    <scope>NUCLEOTIDE SEQUENCE</scope>
</reference>
<proteinExistence type="predicted"/>
<dbReference type="PRINTS" id="PR00301">
    <property type="entry name" value="HEATSHOCK70"/>
</dbReference>
<dbReference type="GO" id="GO:0005524">
    <property type="term" value="F:ATP binding"/>
    <property type="evidence" value="ECO:0007669"/>
    <property type="project" value="UniProtKB-KW"/>
</dbReference>
<dbReference type="InterPro" id="IPR013126">
    <property type="entry name" value="Hsp_70_fam"/>
</dbReference>
<dbReference type="GO" id="GO:0140662">
    <property type="term" value="F:ATP-dependent protein folding chaperone"/>
    <property type="evidence" value="ECO:0007669"/>
    <property type="project" value="InterPro"/>
</dbReference>
<gene>
    <name evidence="3" type="ORF">MNBD_GAMMA10-874</name>
</gene>
<dbReference type="Pfam" id="PF00012">
    <property type="entry name" value="HSP70"/>
    <property type="match status" value="1"/>
</dbReference>
<dbReference type="PROSITE" id="PS00297">
    <property type="entry name" value="HSP70_1"/>
    <property type="match status" value="1"/>
</dbReference>